<dbReference type="EMBL" id="CP053452">
    <property type="protein sequence ID" value="QJW95661.1"/>
    <property type="molecule type" value="Genomic_DNA"/>
</dbReference>
<evidence type="ECO:0000313" key="3">
    <source>
        <dbReference type="Proteomes" id="UP000503447"/>
    </source>
</evidence>
<dbReference type="Gene3D" id="2.20.28.160">
    <property type="match status" value="1"/>
</dbReference>
<gene>
    <name evidence="2" type="ORF">FTUN_3215</name>
</gene>
<proteinExistence type="predicted"/>
<feature type="compositionally biased region" description="Basic residues" evidence="1">
    <location>
        <begin position="94"/>
        <end position="103"/>
    </location>
</feature>
<name>A0A6M5YQY6_9BACT</name>
<keyword evidence="3" id="KW-1185">Reference proteome</keyword>
<dbReference type="Proteomes" id="UP000503447">
    <property type="component" value="Chromosome"/>
</dbReference>
<protein>
    <submittedName>
        <fullName evidence="2">Uncharacterized protein</fullName>
    </submittedName>
</protein>
<organism evidence="2 3">
    <name type="scientific">Frigoriglobus tundricola</name>
    <dbReference type="NCBI Taxonomy" id="2774151"/>
    <lineage>
        <taxon>Bacteria</taxon>
        <taxon>Pseudomonadati</taxon>
        <taxon>Planctomycetota</taxon>
        <taxon>Planctomycetia</taxon>
        <taxon>Gemmatales</taxon>
        <taxon>Gemmataceae</taxon>
        <taxon>Frigoriglobus</taxon>
    </lineage>
</organism>
<reference evidence="3" key="1">
    <citation type="submission" date="2020-05" db="EMBL/GenBank/DDBJ databases">
        <title>Frigoriglobus tundricola gen. nov., sp. nov., a psychrotolerant cellulolytic planctomycete of the family Gemmataceae with two divergent copies of 16S rRNA gene.</title>
        <authorList>
            <person name="Kulichevskaya I.S."/>
            <person name="Ivanova A.A."/>
            <person name="Naumoff D.G."/>
            <person name="Beletsky A.V."/>
            <person name="Rijpstra W.I.C."/>
            <person name="Sinninghe Damste J.S."/>
            <person name="Mardanov A.V."/>
            <person name="Ravin N.V."/>
            <person name="Dedysh S.N."/>
        </authorList>
    </citation>
    <scope>NUCLEOTIDE SEQUENCE [LARGE SCALE GENOMIC DNA]</scope>
    <source>
        <strain evidence="3">PL17</strain>
    </source>
</reference>
<feature type="compositionally biased region" description="Low complexity" evidence="1">
    <location>
        <begin position="64"/>
        <end position="75"/>
    </location>
</feature>
<dbReference type="RefSeq" id="WP_171471406.1">
    <property type="nucleotide sequence ID" value="NZ_CP053452.2"/>
</dbReference>
<feature type="compositionally biased region" description="Pro residues" evidence="1">
    <location>
        <begin position="82"/>
        <end position="93"/>
    </location>
</feature>
<feature type="compositionally biased region" description="Pro residues" evidence="1">
    <location>
        <begin position="107"/>
        <end position="118"/>
    </location>
</feature>
<sequence>MAIEFVCPACGGTLRVGDETAGRVIRCGGCMTALRVPAADADTGPAVPPNPYDNGRQYPPSDPAPARGRPVPAAANTASLPDAPPARPVAPPRRAPRPGRRPRAGTPVPPPPAPAPRW</sequence>
<accession>A0A6M5YQY6</accession>
<evidence type="ECO:0000313" key="2">
    <source>
        <dbReference type="EMBL" id="QJW95661.1"/>
    </source>
</evidence>
<dbReference type="AlphaFoldDB" id="A0A6M5YQY6"/>
<feature type="region of interest" description="Disordered" evidence="1">
    <location>
        <begin position="37"/>
        <end position="118"/>
    </location>
</feature>
<evidence type="ECO:0000256" key="1">
    <source>
        <dbReference type="SAM" id="MobiDB-lite"/>
    </source>
</evidence>
<dbReference type="KEGG" id="ftj:FTUN_3215"/>